<dbReference type="Proteomes" id="UP000004986">
    <property type="component" value="Unassembled WGS sequence"/>
</dbReference>
<dbReference type="EMBL" id="AEAI01003761">
    <property type="protein sequence ID" value="EGH49036.1"/>
    <property type="molecule type" value="Genomic_DNA"/>
</dbReference>
<evidence type="ECO:0000313" key="2">
    <source>
        <dbReference type="Proteomes" id="UP000004986"/>
    </source>
</evidence>
<proteinExistence type="predicted"/>
<dbReference type="AlphaFoldDB" id="F3GPN3"/>
<gene>
    <name evidence="1" type="ORF">PSYPI_44501</name>
</gene>
<reference evidence="1 2" key="1">
    <citation type="journal article" date="2011" name="PLoS Pathog.">
        <title>Dynamic evolution of pathogenicity revealed by sequencing and comparative genomics of 19 Pseudomonas syringae isolates.</title>
        <authorList>
            <person name="Baltrus D.A."/>
            <person name="Nishimura M.T."/>
            <person name="Romanchuk A."/>
            <person name="Chang J.H."/>
            <person name="Mukhtar M.S."/>
            <person name="Cherkis K."/>
            <person name="Roach J."/>
            <person name="Grant S.R."/>
            <person name="Jones C.D."/>
            <person name="Dangl J.L."/>
        </authorList>
    </citation>
    <scope>NUCLEOTIDE SEQUENCE [LARGE SCALE GENOMIC DNA]</scope>
    <source>
        <strain evidence="1 2">1704B</strain>
    </source>
</reference>
<evidence type="ECO:0000313" key="1">
    <source>
        <dbReference type="EMBL" id="EGH49036.1"/>
    </source>
</evidence>
<name>F3GPN3_PSESJ</name>
<feature type="non-terminal residue" evidence="1">
    <location>
        <position position="1"/>
    </location>
</feature>
<comment type="caution">
    <text evidence="1">The sequence shown here is derived from an EMBL/GenBank/DDBJ whole genome shotgun (WGS) entry which is preliminary data.</text>
</comment>
<dbReference type="Gene3D" id="2.180.10.10">
    <property type="entry name" value="RHS repeat-associated core"/>
    <property type="match status" value="1"/>
</dbReference>
<sequence length="64" mass="7184">TIYQLIQATGREGKKVNRGPVFPSFQCPLDPTQLANYTQTYRYDASGNLLQLTHTGTQSHSRTL</sequence>
<feature type="non-terminal residue" evidence="1">
    <location>
        <position position="64"/>
    </location>
</feature>
<protein>
    <submittedName>
        <fullName evidence="1">Insecticidal toxin complex protein</fullName>
    </submittedName>
</protein>
<organism evidence="1 2">
    <name type="scientific">Pseudomonas syringae pv. pisi str. 1704B</name>
    <dbReference type="NCBI Taxonomy" id="629263"/>
    <lineage>
        <taxon>Bacteria</taxon>
        <taxon>Pseudomonadati</taxon>
        <taxon>Pseudomonadota</taxon>
        <taxon>Gammaproteobacteria</taxon>
        <taxon>Pseudomonadales</taxon>
        <taxon>Pseudomonadaceae</taxon>
        <taxon>Pseudomonas</taxon>
        <taxon>Pseudomonas syringae</taxon>
    </lineage>
</organism>
<keyword evidence="2" id="KW-1185">Reference proteome</keyword>
<accession>F3GPN3</accession>